<keyword evidence="3" id="KW-0482">Metalloprotease</keyword>
<feature type="transmembrane region" description="Helical" evidence="2">
    <location>
        <begin position="275"/>
        <end position="292"/>
    </location>
</feature>
<feature type="transmembrane region" description="Helical" evidence="2">
    <location>
        <begin position="84"/>
        <end position="108"/>
    </location>
</feature>
<keyword evidence="2" id="KW-0812">Transmembrane</keyword>
<organism evidence="3 4">
    <name type="scientific">Streptomyces synnematoformans</name>
    <dbReference type="NCBI Taxonomy" id="415721"/>
    <lineage>
        <taxon>Bacteria</taxon>
        <taxon>Bacillati</taxon>
        <taxon>Actinomycetota</taxon>
        <taxon>Actinomycetes</taxon>
        <taxon>Kitasatosporales</taxon>
        <taxon>Streptomycetaceae</taxon>
        <taxon>Streptomyces</taxon>
    </lineage>
</organism>
<proteinExistence type="predicted"/>
<keyword evidence="3" id="KW-0645">Protease</keyword>
<accession>A0ABN2YM33</accession>
<feature type="transmembrane region" description="Helical" evidence="2">
    <location>
        <begin position="60"/>
        <end position="78"/>
    </location>
</feature>
<dbReference type="Pfam" id="PF13367">
    <property type="entry name" value="PrsW-protease"/>
    <property type="match status" value="1"/>
</dbReference>
<feature type="transmembrane region" description="Helical" evidence="2">
    <location>
        <begin position="236"/>
        <end position="263"/>
    </location>
</feature>
<feature type="region of interest" description="Disordered" evidence="1">
    <location>
        <begin position="1"/>
        <end position="45"/>
    </location>
</feature>
<dbReference type="PANTHER" id="PTHR36844:SF1">
    <property type="entry name" value="PROTEASE PRSW"/>
    <property type="match status" value="1"/>
</dbReference>
<gene>
    <name evidence="3" type="ORF">GCM10009802_36460</name>
</gene>
<feature type="transmembrane region" description="Helical" evidence="2">
    <location>
        <begin position="196"/>
        <end position="216"/>
    </location>
</feature>
<evidence type="ECO:0000256" key="1">
    <source>
        <dbReference type="SAM" id="MobiDB-lite"/>
    </source>
</evidence>
<sequence>MSRPREPEGFGPRPVYGDAPEQPAGPTEPADPFEPPASPAPDPAPVHARRRFWRRRGPRIGAVATVLALAGLAILALVREETGTRGMLVGGGLALLPVPLLLAGYLWLDRVAPGPWRYRVFAFSWGAFAATLVAMLANTFAARWIATGLPTASSREADLWGMAVVAPVVEETAKAAVILLLFLFRRHYFSGLVDGLVLAGITATGFAFTENILYLGRAYDEDQAFGDSGPLASVTVTFIARAVFSPFAHPLFTAMAGLGLAMAALTHPHQRIRRALLPAAGLLLAIALHALWNGSAVMNGYAFLGAYAFVMAPVFGLLVWLAIWSRGGKLRTIRDQLPAYAHAGWLVPAEPVALSSLRVRKIARTLAAHAHGDDARRAVAEYERSATNLALLRAQAARGRPAPDFAARERALLTTMWTHKSIAQPALIRAAYTTTPPRPHPPA</sequence>
<keyword evidence="2" id="KW-0472">Membrane</keyword>
<dbReference type="Proteomes" id="UP001500443">
    <property type="component" value="Unassembled WGS sequence"/>
</dbReference>
<comment type="caution">
    <text evidence="3">The sequence shown here is derived from an EMBL/GenBank/DDBJ whole genome shotgun (WGS) entry which is preliminary data.</text>
</comment>
<evidence type="ECO:0000313" key="3">
    <source>
        <dbReference type="EMBL" id="GAA2128884.1"/>
    </source>
</evidence>
<dbReference type="GO" id="GO:0008237">
    <property type="term" value="F:metallopeptidase activity"/>
    <property type="evidence" value="ECO:0007669"/>
    <property type="project" value="UniProtKB-KW"/>
</dbReference>
<keyword evidence="3" id="KW-0378">Hydrolase</keyword>
<name>A0ABN2YM33_9ACTN</name>
<feature type="transmembrane region" description="Helical" evidence="2">
    <location>
        <begin position="120"/>
        <end position="140"/>
    </location>
</feature>
<dbReference type="PANTHER" id="PTHR36844">
    <property type="entry name" value="PROTEASE PRSW"/>
    <property type="match status" value="1"/>
</dbReference>
<feature type="compositionally biased region" description="Pro residues" evidence="1">
    <location>
        <begin position="32"/>
        <end position="44"/>
    </location>
</feature>
<evidence type="ECO:0000256" key="2">
    <source>
        <dbReference type="SAM" id="Phobius"/>
    </source>
</evidence>
<reference evidence="3 4" key="1">
    <citation type="journal article" date="2019" name="Int. J. Syst. Evol. Microbiol.">
        <title>The Global Catalogue of Microorganisms (GCM) 10K type strain sequencing project: providing services to taxonomists for standard genome sequencing and annotation.</title>
        <authorList>
            <consortium name="The Broad Institute Genomics Platform"/>
            <consortium name="The Broad Institute Genome Sequencing Center for Infectious Disease"/>
            <person name="Wu L."/>
            <person name="Ma J."/>
        </authorList>
    </citation>
    <scope>NUCLEOTIDE SEQUENCE [LARGE SCALE GENOMIC DNA]</scope>
    <source>
        <strain evidence="3 4">JCM 15481</strain>
    </source>
</reference>
<feature type="transmembrane region" description="Helical" evidence="2">
    <location>
        <begin position="160"/>
        <end position="184"/>
    </location>
</feature>
<keyword evidence="4" id="KW-1185">Reference proteome</keyword>
<evidence type="ECO:0000313" key="4">
    <source>
        <dbReference type="Proteomes" id="UP001500443"/>
    </source>
</evidence>
<feature type="transmembrane region" description="Helical" evidence="2">
    <location>
        <begin position="304"/>
        <end position="324"/>
    </location>
</feature>
<dbReference type="InterPro" id="IPR026898">
    <property type="entry name" value="PrsW"/>
</dbReference>
<keyword evidence="2" id="KW-1133">Transmembrane helix</keyword>
<dbReference type="EMBL" id="BAAAPF010000119">
    <property type="protein sequence ID" value="GAA2128884.1"/>
    <property type="molecule type" value="Genomic_DNA"/>
</dbReference>
<protein>
    <submittedName>
        <fullName evidence="3">PrsW family intramembrane metalloprotease</fullName>
    </submittedName>
</protein>